<dbReference type="EMBL" id="JADIKM010000005">
    <property type="protein sequence ID" value="MFK2905498.1"/>
    <property type="molecule type" value="Genomic_DNA"/>
</dbReference>
<protein>
    <submittedName>
        <fullName evidence="1">Uncharacterized protein</fullName>
    </submittedName>
</protein>
<comment type="caution">
    <text evidence="1">The sequence shown here is derived from an EMBL/GenBank/DDBJ whole genome shotgun (WGS) entry which is preliminary data.</text>
</comment>
<organism evidence="1 2">
    <name type="scientific">Dyella ginsengisoli</name>
    <dbReference type="NCBI Taxonomy" id="363848"/>
    <lineage>
        <taxon>Bacteria</taxon>
        <taxon>Pseudomonadati</taxon>
        <taxon>Pseudomonadota</taxon>
        <taxon>Gammaproteobacteria</taxon>
        <taxon>Lysobacterales</taxon>
        <taxon>Rhodanobacteraceae</taxon>
        <taxon>Dyella</taxon>
    </lineage>
</organism>
<reference evidence="1 2" key="1">
    <citation type="submission" date="2020-10" db="EMBL/GenBank/DDBJ databases">
        <title>Phylogeny of dyella-like bacteria.</title>
        <authorList>
            <person name="Fu J."/>
        </authorList>
    </citation>
    <scope>NUCLEOTIDE SEQUENCE [LARGE SCALE GENOMIC DNA]</scope>
    <source>
        <strain evidence="1 2">Gsoil3046</strain>
    </source>
</reference>
<evidence type="ECO:0000313" key="1">
    <source>
        <dbReference type="EMBL" id="MFK2905498.1"/>
    </source>
</evidence>
<accession>A0ABW8JXA9</accession>
<gene>
    <name evidence="1" type="ORF">ISP17_16175</name>
</gene>
<evidence type="ECO:0000313" key="2">
    <source>
        <dbReference type="Proteomes" id="UP001620460"/>
    </source>
</evidence>
<keyword evidence="2" id="KW-1185">Reference proteome</keyword>
<sequence>MTQSRKIVVHSLRGYHPEFASRVAAWLDHGVTFIGIVGRDAERLEDVADDVAIGDGGRARFVLTSSHPGESLAEAAAFAEVLTGEHAGPVEIVEF</sequence>
<proteinExistence type="predicted"/>
<name>A0ABW8JXA9_9GAMM</name>
<dbReference type="Proteomes" id="UP001620460">
    <property type="component" value="Unassembled WGS sequence"/>
</dbReference>